<dbReference type="InterPro" id="IPR051911">
    <property type="entry name" value="SDR_oxidoreductase"/>
</dbReference>
<protein>
    <submittedName>
        <fullName evidence="4">Short-chain dehydrogenase</fullName>
    </submittedName>
</protein>
<reference evidence="4 5" key="1">
    <citation type="submission" date="2014-06" db="EMBL/GenBank/DDBJ databases">
        <title>Shewanella sp. YQH10.</title>
        <authorList>
            <person name="Liu Y."/>
            <person name="Zeng R."/>
        </authorList>
    </citation>
    <scope>NUCLEOTIDE SEQUENCE [LARGE SCALE GENOMIC DNA]</scope>
    <source>
        <strain evidence="4 5">YQH10</strain>
    </source>
</reference>
<dbReference type="PRINTS" id="PR00081">
    <property type="entry name" value="GDHRDH"/>
</dbReference>
<dbReference type="CDD" id="cd05374">
    <property type="entry name" value="17beta-HSD-like_SDR_c"/>
    <property type="match status" value="1"/>
</dbReference>
<dbReference type="GO" id="GO:0016491">
    <property type="term" value="F:oxidoreductase activity"/>
    <property type="evidence" value="ECO:0007669"/>
    <property type="project" value="UniProtKB-KW"/>
</dbReference>
<dbReference type="Proteomes" id="UP000029264">
    <property type="component" value="Unassembled WGS sequence"/>
</dbReference>
<accession>A0A094LMV8</accession>
<dbReference type="SUPFAM" id="SSF51735">
    <property type="entry name" value="NAD(P)-binding Rossmann-fold domains"/>
    <property type="match status" value="1"/>
</dbReference>
<dbReference type="InterPro" id="IPR036291">
    <property type="entry name" value="NAD(P)-bd_dom_sf"/>
</dbReference>
<keyword evidence="2" id="KW-0560">Oxidoreductase</keyword>
<evidence type="ECO:0000256" key="1">
    <source>
        <dbReference type="ARBA" id="ARBA00006484"/>
    </source>
</evidence>
<proteinExistence type="inferred from homology"/>
<dbReference type="RefSeq" id="WP_241461152.1">
    <property type="nucleotide sequence ID" value="NZ_JPEO01000018.1"/>
</dbReference>
<organism evidence="4 5">
    <name type="scientific">Shewanella mangrovi</name>
    <dbReference type="NCBI Taxonomy" id="1515746"/>
    <lineage>
        <taxon>Bacteria</taxon>
        <taxon>Pseudomonadati</taxon>
        <taxon>Pseudomonadota</taxon>
        <taxon>Gammaproteobacteria</taxon>
        <taxon>Alteromonadales</taxon>
        <taxon>Shewanellaceae</taxon>
        <taxon>Shewanella</taxon>
    </lineage>
</organism>
<evidence type="ECO:0000313" key="4">
    <source>
        <dbReference type="EMBL" id="KFZ36453.1"/>
    </source>
</evidence>
<evidence type="ECO:0000256" key="3">
    <source>
        <dbReference type="RuleBase" id="RU000363"/>
    </source>
</evidence>
<dbReference type="Pfam" id="PF00106">
    <property type="entry name" value="adh_short"/>
    <property type="match status" value="1"/>
</dbReference>
<dbReference type="NCBIfam" id="NF005065">
    <property type="entry name" value="PRK06482.1"/>
    <property type="match status" value="1"/>
</dbReference>
<dbReference type="PRINTS" id="PR00080">
    <property type="entry name" value="SDRFAMILY"/>
</dbReference>
<gene>
    <name evidence="4" type="ORF">HR45_16695</name>
</gene>
<evidence type="ECO:0000256" key="2">
    <source>
        <dbReference type="ARBA" id="ARBA00023002"/>
    </source>
</evidence>
<dbReference type="AlphaFoldDB" id="A0A094LMV8"/>
<dbReference type="PANTHER" id="PTHR43976:SF16">
    <property type="entry name" value="SHORT-CHAIN DEHYDROGENASE_REDUCTASE FAMILY PROTEIN"/>
    <property type="match status" value="1"/>
</dbReference>
<dbReference type="PANTHER" id="PTHR43976">
    <property type="entry name" value="SHORT CHAIN DEHYDROGENASE"/>
    <property type="match status" value="1"/>
</dbReference>
<sequence>MLNKTWLITGASSGLGLMLTKKALLRGDKVFASVRRKSPLDELKATYPNQLEVLNLDVTEVNAVRSAVDKAFLKGSIDYVVSNAAYGLFGVAEALSDQQIERQLATNLIGSIQFIRAALPHLRKQNKGRIVQVSSEGGQVAYPNFSLYHASKWGIEGFIESLSLEVKEFGIDCLIIEPGPTETPFIKGLDLAKSLACYKGSAAEQMRTSLFNGEFPFKGDTENTVNAMLKVIDMSPPPFRVALGSIAFDNIQRALRLRLVELEKQKVLAYSADKN</sequence>
<dbReference type="STRING" id="1515746.HR45_16695"/>
<comment type="caution">
    <text evidence="4">The sequence shown here is derived from an EMBL/GenBank/DDBJ whole genome shotgun (WGS) entry which is preliminary data.</text>
</comment>
<evidence type="ECO:0000313" key="5">
    <source>
        <dbReference type="Proteomes" id="UP000029264"/>
    </source>
</evidence>
<name>A0A094LMV8_9GAMM</name>
<dbReference type="EMBL" id="JPEO01000018">
    <property type="protein sequence ID" value="KFZ36453.1"/>
    <property type="molecule type" value="Genomic_DNA"/>
</dbReference>
<dbReference type="Gene3D" id="3.40.50.720">
    <property type="entry name" value="NAD(P)-binding Rossmann-like Domain"/>
    <property type="match status" value="1"/>
</dbReference>
<dbReference type="InterPro" id="IPR002347">
    <property type="entry name" value="SDR_fam"/>
</dbReference>
<dbReference type="eggNOG" id="COG1028">
    <property type="taxonomic scope" value="Bacteria"/>
</dbReference>
<keyword evidence="5" id="KW-1185">Reference proteome</keyword>
<comment type="similarity">
    <text evidence="1 3">Belongs to the short-chain dehydrogenases/reductases (SDR) family.</text>
</comment>